<dbReference type="CDD" id="cd04179">
    <property type="entry name" value="DPM_DPG-synthase_like"/>
    <property type="match status" value="1"/>
</dbReference>
<keyword evidence="1" id="KW-0812">Transmembrane</keyword>
<dbReference type="InterPro" id="IPR050256">
    <property type="entry name" value="Glycosyltransferase_2"/>
</dbReference>
<feature type="domain" description="Glycosyltransferase 2-like" evidence="2">
    <location>
        <begin position="17"/>
        <end position="144"/>
    </location>
</feature>
<evidence type="ECO:0000313" key="4">
    <source>
        <dbReference type="Proteomes" id="UP001267710"/>
    </source>
</evidence>
<evidence type="ECO:0000313" key="3">
    <source>
        <dbReference type="EMBL" id="MDR6214294.1"/>
    </source>
</evidence>
<feature type="transmembrane region" description="Helical" evidence="1">
    <location>
        <begin position="238"/>
        <end position="263"/>
    </location>
</feature>
<dbReference type="InterPro" id="IPR029044">
    <property type="entry name" value="Nucleotide-diphossugar_trans"/>
</dbReference>
<comment type="caution">
    <text evidence="3">The sequence shown here is derived from an EMBL/GenBank/DDBJ whole genome shotgun (WGS) entry which is preliminary data.</text>
</comment>
<dbReference type="Gene3D" id="3.90.550.10">
    <property type="entry name" value="Spore Coat Polysaccharide Biosynthesis Protein SpsA, Chain A"/>
    <property type="match status" value="1"/>
</dbReference>
<dbReference type="EMBL" id="JAVIZX010000001">
    <property type="protein sequence ID" value="MDR6214294.1"/>
    <property type="molecule type" value="Genomic_DNA"/>
</dbReference>
<accession>A0ABU1IAQ5</accession>
<organism evidence="3 4">
    <name type="scientific">Paracidovorax wautersii</name>
    <dbReference type="NCBI Taxonomy" id="1177982"/>
    <lineage>
        <taxon>Bacteria</taxon>
        <taxon>Pseudomonadati</taxon>
        <taxon>Pseudomonadota</taxon>
        <taxon>Betaproteobacteria</taxon>
        <taxon>Burkholderiales</taxon>
        <taxon>Comamonadaceae</taxon>
        <taxon>Paracidovorax</taxon>
    </lineage>
</organism>
<dbReference type="RefSeq" id="WP_309828386.1">
    <property type="nucleotide sequence ID" value="NZ_JAVIZX010000001.1"/>
</dbReference>
<keyword evidence="4" id="KW-1185">Reference proteome</keyword>
<name>A0ABU1IAQ5_9BURK</name>
<dbReference type="SUPFAM" id="SSF53448">
    <property type="entry name" value="Nucleotide-diphospho-sugar transferases"/>
    <property type="match status" value="1"/>
</dbReference>
<gene>
    <name evidence="3" type="ORF">QE399_001983</name>
</gene>
<proteinExistence type="predicted"/>
<reference evidence="3 4" key="1">
    <citation type="submission" date="2023-08" db="EMBL/GenBank/DDBJ databases">
        <title>Functional and genomic diversity of the sorghum phyllosphere microbiome.</title>
        <authorList>
            <person name="Shade A."/>
        </authorList>
    </citation>
    <scope>NUCLEOTIDE SEQUENCE [LARGE SCALE GENOMIC DNA]</scope>
    <source>
        <strain evidence="3 4">SORGH_AS_0335</strain>
    </source>
</reference>
<dbReference type="Proteomes" id="UP001267710">
    <property type="component" value="Unassembled WGS sequence"/>
</dbReference>
<evidence type="ECO:0000256" key="1">
    <source>
        <dbReference type="SAM" id="Phobius"/>
    </source>
</evidence>
<protein>
    <submittedName>
        <fullName evidence="3">Glycosyltransferase involved in cell wall biosynthesis</fullName>
    </submittedName>
</protein>
<keyword evidence="1" id="KW-1133">Transmembrane helix</keyword>
<dbReference type="InterPro" id="IPR001173">
    <property type="entry name" value="Glyco_trans_2-like"/>
</dbReference>
<sequence>MNSVDHIQAPVPRIAALIPCYNEALSIRQVIAEFKGCLPEARIYVFDNNSNDGTAGIAAECGATVISVRAQGKGNVVRRMFADVEADVYVMVDGDATYDLRDVRAHIQELLAQRLDMLVGCRKDDGSNAKTYRPGHRLGNRLLTGSVSWIFGHGFSDMLSGYRVFSRRYAKSFPAMAEGFETETELTVHALELRMPYSEANIHYRARPEGSFSKLSTLSDGWRILKTIFRLFSSERPVAFFGLLAVALALLSLGLALPLILTYMKTGLVPRLPTAVAATGAMLCAALSLVCGIILRTVTLGRREAKRLTYLAIPAWEDDPQAS</sequence>
<dbReference type="PANTHER" id="PTHR48090:SF7">
    <property type="entry name" value="RFBJ PROTEIN"/>
    <property type="match status" value="1"/>
</dbReference>
<evidence type="ECO:0000259" key="2">
    <source>
        <dbReference type="Pfam" id="PF00535"/>
    </source>
</evidence>
<keyword evidence="1" id="KW-0472">Membrane</keyword>
<dbReference type="Pfam" id="PF00535">
    <property type="entry name" value="Glycos_transf_2"/>
    <property type="match status" value="1"/>
</dbReference>
<dbReference type="PANTHER" id="PTHR48090">
    <property type="entry name" value="UNDECAPRENYL-PHOSPHATE 4-DEOXY-4-FORMAMIDO-L-ARABINOSE TRANSFERASE-RELATED"/>
    <property type="match status" value="1"/>
</dbReference>
<feature type="transmembrane region" description="Helical" evidence="1">
    <location>
        <begin position="275"/>
        <end position="298"/>
    </location>
</feature>